<dbReference type="eggNOG" id="arCOG00239">
    <property type="taxonomic scope" value="Archaea"/>
</dbReference>
<comment type="caution">
    <text evidence="1">The sequence shown here is derived from an EMBL/GenBank/DDBJ whole genome shotgun (WGS) entry which is preliminary data.</text>
</comment>
<dbReference type="GO" id="GO:0016853">
    <property type="term" value="F:isomerase activity"/>
    <property type="evidence" value="ECO:0007669"/>
    <property type="project" value="UniProtKB-KW"/>
</dbReference>
<dbReference type="Proteomes" id="UP000011690">
    <property type="component" value="Unassembled WGS sequence"/>
</dbReference>
<keyword evidence="1" id="KW-0413">Isomerase</keyword>
<proteinExistence type="predicted"/>
<reference evidence="1 2" key="1">
    <citation type="journal article" date="2014" name="PLoS Genet.">
        <title>Phylogenetically driven sequencing of extremely halophilic archaea reveals strategies for static and dynamic osmo-response.</title>
        <authorList>
            <person name="Becker E.A."/>
            <person name="Seitzer P.M."/>
            <person name="Tritt A."/>
            <person name="Larsen D."/>
            <person name="Krusor M."/>
            <person name="Yao A.I."/>
            <person name="Wu D."/>
            <person name="Madern D."/>
            <person name="Eisen J.A."/>
            <person name="Darling A.E."/>
            <person name="Facciotti M.T."/>
        </authorList>
    </citation>
    <scope>NUCLEOTIDE SEQUENCE [LARGE SCALE GENOMIC DNA]</scope>
    <source>
        <strain evidence="1 2">JCM 10635</strain>
    </source>
</reference>
<protein>
    <submittedName>
        <fullName evidence="1">Enoyl-CoA hydratase/isomerase</fullName>
    </submittedName>
</protein>
<dbReference type="AlphaFoldDB" id="L9WJQ8"/>
<evidence type="ECO:0000313" key="1">
    <source>
        <dbReference type="EMBL" id="ELY49730.1"/>
    </source>
</evidence>
<evidence type="ECO:0000313" key="2">
    <source>
        <dbReference type="Proteomes" id="UP000011690"/>
    </source>
</evidence>
<name>L9WJQ8_9EURY</name>
<sequence length="264" mass="28270">MCADSNQTVVNVDIEDGVCQIAFDRPGALNALTKDTAVALAETIEDASVEEYHAIVITGEGDAFSAGGDLQALSQAPESTREAYESITDTFGRVVEAMLECPVPIVAKVNGDAIGAGLAIVALADIAYASEDATFSCAFVRVGLIPDTGGTFMLPQIIGLRAAKQLAFTGEFFGAERAADLELVNDAIPAAELDDRVEETVAQLRKRPTEIIGLMKQAMHENMSRHWSEAIDYENLLQVQARTSDDHEEGVSAFLEGRDPEFNT</sequence>
<keyword evidence="2" id="KW-1185">Reference proteome</keyword>
<accession>L9WJQ8</accession>
<dbReference type="Gene3D" id="3.90.226.10">
    <property type="entry name" value="2-enoyl-CoA Hydratase, Chain A, domain 1"/>
    <property type="match status" value="1"/>
</dbReference>
<organism evidence="1 2">
    <name type="scientific">Natronorubrum bangense JCM 10635</name>
    <dbReference type="NCBI Taxonomy" id="1227500"/>
    <lineage>
        <taxon>Archaea</taxon>
        <taxon>Methanobacteriati</taxon>
        <taxon>Methanobacteriota</taxon>
        <taxon>Stenosarchaea group</taxon>
        <taxon>Halobacteria</taxon>
        <taxon>Halobacteriales</taxon>
        <taxon>Natrialbaceae</taxon>
        <taxon>Natronorubrum</taxon>
    </lineage>
</organism>
<dbReference type="SUPFAM" id="SSF52096">
    <property type="entry name" value="ClpP/crotonase"/>
    <property type="match status" value="1"/>
</dbReference>
<dbReference type="PANTHER" id="PTHR43459:SF1">
    <property type="entry name" value="EG:BACN32G11.4 PROTEIN"/>
    <property type="match status" value="1"/>
</dbReference>
<dbReference type="InterPro" id="IPR014748">
    <property type="entry name" value="Enoyl-CoA_hydra_C"/>
</dbReference>
<dbReference type="Pfam" id="PF00378">
    <property type="entry name" value="ECH_1"/>
    <property type="match status" value="1"/>
</dbReference>
<dbReference type="Gene3D" id="1.10.12.10">
    <property type="entry name" value="Lyase 2-enoyl-coa Hydratase, Chain A, domain 2"/>
    <property type="match status" value="1"/>
</dbReference>
<dbReference type="PANTHER" id="PTHR43459">
    <property type="entry name" value="ENOYL-COA HYDRATASE"/>
    <property type="match status" value="1"/>
</dbReference>
<dbReference type="InterPro" id="IPR029045">
    <property type="entry name" value="ClpP/crotonase-like_dom_sf"/>
</dbReference>
<dbReference type="CDD" id="cd06558">
    <property type="entry name" value="crotonase-like"/>
    <property type="match status" value="1"/>
</dbReference>
<dbReference type="PATRIC" id="fig|1227500.6.peg.1400"/>
<dbReference type="STRING" id="1227500.C494_06945"/>
<dbReference type="EMBL" id="AOHY01000016">
    <property type="protein sequence ID" value="ELY49730.1"/>
    <property type="molecule type" value="Genomic_DNA"/>
</dbReference>
<gene>
    <name evidence="1" type="ORF">C494_06945</name>
</gene>
<dbReference type="InterPro" id="IPR001753">
    <property type="entry name" value="Enoyl-CoA_hydra/iso"/>
</dbReference>